<dbReference type="EMBL" id="BMCJ01000001">
    <property type="protein sequence ID" value="GGC75180.1"/>
    <property type="molecule type" value="Genomic_DNA"/>
</dbReference>
<dbReference type="Gene3D" id="1.10.287.950">
    <property type="entry name" value="Methyl-accepting chemotaxis protein"/>
    <property type="match status" value="2"/>
</dbReference>
<feature type="chain" id="PRO_5046931483" description="X-X-X-Leu-X-X-Gly heptad repeat protein" evidence="1">
    <location>
        <begin position="27"/>
        <end position="606"/>
    </location>
</feature>
<name>A0ABQ1NHW0_9BACI</name>
<evidence type="ECO:0000256" key="1">
    <source>
        <dbReference type="SAM" id="SignalP"/>
    </source>
</evidence>
<proteinExistence type="predicted"/>
<dbReference type="NCBIfam" id="TIGR03057">
    <property type="entry name" value="xxxLxxG_by_4"/>
    <property type="match status" value="2"/>
</dbReference>
<feature type="signal peptide" evidence="1">
    <location>
        <begin position="1"/>
        <end position="26"/>
    </location>
</feature>
<keyword evidence="1" id="KW-0732">Signal</keyword>
<evidence type="ECO:0008006" key="4">
    <source>
        <dbReference type="Google" id="ProtNLM"/>
    </source>
</evidence>
<dbReference type="Proteomes" id="UP000619534">
    <property type="component" value="Unassembled WGS sequence"/>
</dbReference>
<evidence type="ECO:0000313" key="3">
    <source>
        <dbReference type="Proteomes" id="UP000619534"/>
    </source>
</evidence>
<keyword evidence="3" id="KW-1185">Reference proteome</keyword>
<sequence>MRLKRITAIFMSTMLVLPTFLVSAEADDGSAFEEKAPQGKGAYSGKSEVVYATLSGSGDPKDMYVVNNFTVEEPGEMTDHGPYTSVENLTDMTDMEKKDNRVTFTAKEDEFYYQGNLDGKPLPWNIDVTYKLDGKEIAPNELLGKDGDLEIEINTSKNDKGDESFFNNYLLQISLTFDSANYKNIEAEDATVANAGKNRQVTFTAMPEKEESFKVNALVSDLEMEPIEIAATPSAMPIEEPDTEEMKSEMQSLSDATAEVNRGVGELKNGIAELNDGVAQLYDGSAQYKNGMNELNNSSAELVDGSASIKAALQQMSESVNGGSGDMDMSQFQQLEEGLRQIAGGLNEAEAGLTALKDNYSQAYQALDQTVAGIPEQNVSKEEIQALYESDADQETVDKLVANYEAAQTTKQTYAGVKEAFAAVDPTLSQVAGSLTEMSGSISTMADEVSSSMENMDINESMNQLQQRLEELSANYNSFHTGLTDYTGGVQQLAGSYEEVHGGIAGLTGGTDELENGAVKLHNGTAKIAESTSSLPDELQQEIDEMINQYDKSDFDPESFVSSKNEKVDNVQFVIKTESIKKPDEEKEEPEIEEEKNFWDRLMDLF</sequence>
<protein>
    <recommendedName>
        <fullName evidence="4">X-X-X-Leu-X-X-Gly heptad repeat protein</fullName>
    </recommendedName>
</protein>
<dbReference type="InterPro" id="IPR023908">
    <property type="entry name" value="xxxLxxG_rpt"/>
</dbReference>
<reference evidence="3" key="1">
    <citation type="journal article" date="2019" name="Int. J. Syst. Evol. Microbiol.">
        <title>The Global Catalogue of Microorganisms (GCM) 10K type strain sequencing project: providing services to taxonomists for standard genome sequencing and annotation.</title>
        <authorList>
            <consortium name="The Broad Institute Genomics Platform"/>
            <consortium name="The Broad Institute Genome Sequencing Center for Infectious Disease"/>
            <person name="Wu L."/>
            <person name="Ma J."/>
        </authorList>
    </citation>
    <scope>NUCLEOTIDE SEQUENCE [LARGE SCALE GENOMIC DNA]</scope>
    <source>
        <strain evidence="3">CCM 7282</strain>
    </source>
</reference>
<organism evidence="2 3">
    <name type="scientific">Thalassobacillus devorans</name>
    <dbReference type="NCBI Taxonomy" id="279813"/>
    <lineage>
        <taxon>Bacteria</taxon>
        <taxon>Bacillati</taxon>
        <taxon>Bacillota</taxon>
        <taxon>Bacilli</taxon>
        <taxon>Bacillales</taxon>
        <taxon>Bacillaceae</taxon>
        <taxon>Thalassobacillus</taxon>
    </lineage>
</organism>
<comment type="caution">
    <text evidence="2">The sequence shown here is derived from an EMBL/GenBank/DDBJ whole genome shotgun (WGS) entry which is preliminary data.</text>
</comment>
<accession>A0ABQ1NHW0</accession>
<dbReference type="RefSeq" id="WP_062444515.1">
    <property type="nucleotide sequence ID" value="NZ_BMCJ01000001.1"/>
</dbReference>
<gene>
    <name evidence="2" type="ORF">GCM10007216_02230</name>
</gene>
<evidence type="ECO:0000313" key="2">
    <source>
        <dbReference type="EMBL" id="GGC75180.1"/>
    </source>
</evidence>